<dbReference type="SUPFAM" id="SSF52540">
    <property type="entry name" value="P-loop containing nucleoside triphosphate hydrolases"/>
    <property type="match status" value="1"/>
</dbReference>
<dbReference type="AlphaFoldDB" id="A0A9P0EC56"/>
<dbReference type="Pfam" id="PF12774">
    <property type="entry name" value="AAA_6"/>
    <property type="match status" value="1"/>
</dbReference>
<dbReference type="EMBL" id="OV725078">
    <property type="protein sequence ID" value="CAH1394023.1"/>
    <property type="molecule type" value="Genomic_DNA"/>
</dbReference>
<evidence type="ECO:0000313" key="2">
    <source>
        <dbReference type="EMBL" id="CAH1394023.1"/>
    </source>
</evidence>
<accession>A0A9P0EC56</accession>
<dbReference type="Proteomes" id="UP001152798">
    <property type="component" value="Chromosome 2"/>
</dbReference>
<dbReference type="GO" id="GO:0045505">
    <property type="term" value="F:dynein intermediate chain binding"/>
    <property type="evidence" value="ECO:0007669"/>
    <property type="project" value="InterPro"/>
</dbReference>
<name>A0A9P0EC56_NEZVI</name>
<dbReference type="InterPro" id="IPR035699">
    <property type="entry name" value="AAA_6"/>
</dbReference>
<dbReference type="GO" id="GO:0005524">
    <property type="term" value="F:ATP binding"/>
    <property type="evidence" value="ECO:0007669"/>
    <property type="project" value="InterPro"/>
</dbReference>
<dbReference type="InterPro" id="IPR027417">
    <property type="entry name" value="P-loop_NTPase"/>
</dbReference>
<protein>
    <recommendedName>
        <fullName evidence="1">Dynein heavy chain hydrolytic ATP-binding dynein motor region domain-containing protein</fullName>
    </recommendedName>
</protein>
<evidence type="ECO:0000259" key="1">
    <source>
        <dbReference type="Pfam" id="PF12774"/>
    </source>
</evidence>
<dbReference type="InterPro" id="IPR026983">
    <property type="entry name" value="DHC"/>
</dbReference>
<sequence>MGATHFISVDFETIKFQPPITKWPAKSFPDVMYTPRNDPYYEEKAVPLIDAAKYSGVELWIWAIDRHVKTTMRTNIIRSLKNFTNTRSLFRWLMSWPGQATQVSILIYFAALVESGIKRDSLMKREKDYDTILYNLRQILITRDMPRLKRKIVFNICVVCSHGSGIFDQLIMNGVIHTKDFIWDSQLRYYWHNHQLKIKCFNTIYDYGYEYLGICQRLMTTPLTERCFLTITQALRYVLGAKLIGTTGSGKSETIRDLAKASAILLFGFSCSNLIDYSNLTAFMKGTACTGSWTCLDDFDRISPGLISVIAQLFGEICQALKKKSFT</sequence>
<gene>
    <name evidence="2" type="ORF">NEZAVI_LOCUS4586</name>
</gene>
<feature type="domain" description="Dynein heavy chain hydrolytic ATP-binding dynein motor region" evidence="1">
    <location>
        <begin position="207"/>
        <end position="324"/>
    </location>
</feature>
<dbReference type="GO" id="GO:0030286">
    <property type="term" value="C:dynein complex"/>
    <property type="evidence" value="ECO:0007669"/>
    <property type="project" value="InterPro"/>
</dbReference>
<keyword evidence="3" id="KW-1185">Reference proteome</keyword>
<evidence type="ECO:0000313" key="3">
    <source>
        <dbReference type="Proteomes" id="UP001152798"/>
    </source>
</evidence>
<dbReference type="PANTHER" id="PTHR45703">
    <property type="entry name" value="DYNEIN HEAVY CHAIN"/>
    <property type="match status" value="1"/>
</dbReference>
<organism evidence="2 3">
    <name type="scientific">Nezara viridula</name>
    <name type="common">Southern green stink bug</name>
    <name type="synonym">Cimex viridulus</name>
    <dbReference type="NCBI Taxonomy" id="85310"/>
    <lineage>
        <taxon>Eukaryota</taxon>
        <taxon>Metazoa</taxon>
        <taxon>Ecdysozoa</taxon>
        <taxon>Arthropoda</taxon>
        <taxon>Hexapoda</taxon>
        <taxon>Insecta</taxon>
        <taxon>Pterygota</taxon>
        <taxon>Neoptera</taxon>
        <taxon>Paraneoptera</taxon>
        <taxon>Hemiptera</taxon>
        <taxon>Heteroptera</taxon>
        <taxon>Panheteroptera</taxon>
        <taxon>Pentatomomorpha</taxon>
        <taxon>Pentatomoidea</taxon>
        <taxon>Pentatomidae</taxon>
        <taxon>Pentatominae</taxon>
        <taxon>Nezara</taxon>
    </lineage>
</organism>
<reference evidence="2" key="1">
    <citation type="submission" date="2022-01" db="EMBL/GenBank/DDBJ databases">
        <authorList>
            <person name="King R."/>
        </authorList>
    </citation>
    <scope>NUCLEOTIDE SEQUENCE</scope>
</reference>
<proteinExistence type="predicted"/>
<dbReference type="OrthoDB" id="10251809at2759"/>
<dbReference type="Gene3D" id="3.40.50.300">
    <property type="entry name" value="P-loop containing nucleotide triphosphate hydrolases"/>
    <property type="match status" value="1"/>
</dbReference>
<dbReference type="GO" id="GO:0007018">
    <property type="term" value="P:microtubule-based movement"/>
    <property type="evidence" value="ECO:0007669"/>
    <property type="project" value="InterPro"/>
</dbReference>
<dbReference type="GO" id="GO:0051959">
    <property type="term" value="F:dynein light intermediate chain binding"/>
    <property type="evidence" value="ECO:0007669"/>
    <property type="project" value="InterPro"/>
</dbReference>
<dbReference type="Gene3D" id="1.20.58.1120">
    <property type="match status" value="1"/>
</dbReference>